<sequence length="442" mass="47625">MGERDYGASIAQRFQQIILSDDSESEEGEAAPVVSRGLTAPLGLQAVALLAPPALSDHSVDSEGDDSASQDELLVVEDPTDSDDDYDEPGAQAQASSSAGLHSGVSSRTQSAPRPALEAYATLPTASNPHTLPPTNVLASVPPGHDKLESFLASWRSELAQESADSESDFVAVGPAYHVAIPDSANLVANVNLPPHGHRRSVPATAPAKISDPAAADPTLDYLYTVVRQDDEVMYIPRRGYLQQSRQSSLKATPPPTAGSQGLLTVGLLDMPDQVLDRILQRLSFVDMMACAQTCRRLYEACQRQRRPWQCLDFGRVENGATDALCHKALVHIDRRRLPLQELHLHDCPALTDAALAGCGAHATSLHTLILTGCDAVCPRWPLNPMEDSEKQCHRTQAHPCPLHPQISDLGVSRLLSQCPLLRSLDVRRCANLSATPLLQRA</sequence>
<protein>
    <recommendedName>
        <fullName evidence="2">F-box domain-containing protein</fullName>
    </recommendedName>
</protein>
<reference evidence="3 4" key="1">
    <citation type="journal article" date="2008" name="Nature">
        <title>The genome of the choanoflagellate Monosiga brevicollis and the origin of metazoans.</title>
        <authorList>
            <consortium name="JGI Sequencing"/>
            <person name="King N."/>
            <person name="Westbrook M.J."/>
            <person name="Young S.L."/>
            <person name="Kuo A."/>
            <person name="Abedin M."/>
            <person name="Chapman J."/>
            <person name="Fairclough S."/>
            <person name="Hellsten U."/>
            <person name="Isogai Y."/>
            <person name="Letunic I."/>
            <person name="Marr M."/>
            <person name="Pincus D."/>
            <person name="Putnam N."/>
            <person name="Rokas A."/>
            <person name="Wright K.J."/>
            <person name="Zuzow R."/>
            <person name="Dirks W."/>
            <person name="Good M."/>
            <person name="Goodstein D."/>
            <person name="Lemons D."/>
            <person name="Li W."/>
            <person name="Lyons J.B."/>
            <person name="Morris A."/>
            <person name="Nichols S."/>
            <person name="Richter D.J."/>
            <person name="Salamov A."/>
            <person name="Bork P."/>
            <person name="Lim W.A."/>
            <person name="Manning G."/>
            <person name="Miller W.T."/>
            <person name="McGinnis W."/>
            <person name="Shapiro H."/>
            <person name="Tjian R."/>
            <person name="Grigoriev I.V."/>
            <person name="Rokhsar D."/>
        </authorList>
    </citation>
    <scope>NUCLEOTIDE SEQUENCE [LARGE SCALE GENOMIC DNA]</scope>
    <source>
        <strain evidence="4">MX1 / ATCC 50154</strain>
    </source>
</reference>
<dbReference type="SUPFAM" id="SSF52047">
    <property type="entry name" value="RNI-like"/>
    <property type="match status" value="1"/>
</dbReference>
<organism evidence="3 4">
    <name type="scientific">Monosiga brevicollis</name>
    <name type="common">Choanoflagellate</name>
    <dbReference type="NCBI Taxonomy" id="81824"/>
    <lineage>
        <taxon>Eukaryota</taxon>
        <taxon>Choanoflagellata</taxon>
        <taxon>Craspedida</taxon>
        <taxon>Salpingoecidae</taxon>
        <taxon>Monosiga</taxon>
    </lineage>
</organism>
<dbReference type="Gene3D" id="1.20.1280.50">
    <property type="match status" value="1"/>
</dbReference>
<accession>A9UQ87</accession>
<keyword evidence="4" id="KW-1185">Reference proteome</keyword>
<dbReference type="InterPro" id="IPR036047">
    <property type="entry name" value="F-box-like_dom_sf"/>
</dbReference>
<feature type="domain" description="F-box" evidence="2">
    <location>
        <begin position="265"/>
        <end position="312"/>
    </location>
</feature>
<dbReference type="SUPFAM" id="SSF81383">
    <property type="entry name" value="F-box domain"/>
    <property type="match status" value="1"/>
</dbReference>
<dbReference type="KEGG" id="mbr:MONBRDRAFT_5203"/>
<feature type="region of interest" description="Disordered" evidence="1">
    <location>
        <begin position="55"/>
        <end position="113"/>
    </location>
</feature>
<evidence type="ECO:0000259" key="2">
    <source>
        <dbReference type="PROSITE" id="PS50181"/>
    </source>
</evidence>
<dbReference type="GeneID" id="5887359"/>
<evidence type="ECO:0000313" key="3">
    <source>
        <dbReference type="EMBL" id="EDQ93004.1"/>
    </source>
</evidence>
<evidence type="ECO:0000313" key="4">
    <source>
        <dbReference type="Proteomes" id="UP000001357"/>
    </source>
</evidence>
<gene>
    <name evidence="3" type="ORF">MONBRDRAFT_5203</name>
</gene>
<feature type="compositionally biased region" description="Acidic residues" evidence="1">
    <location>
        <begin position="62"/>
        <end position="88"/>
    </location>
</feature>
<dbReference type="EMBL" id="CH991543">
    <property type="protein sequence ID" value="EDQ93004.1"/>
    <property type="molecule type" value="Genomic_DNA"/>
</dbReference>
<dbReference type="AlphaFoldDB" id="A9UQ87"/>
<dbReference type="Pfam" id="PF00646">
    <property type="entry name" value="F-box"/>
    <property type="match status" value="1"/>
</dbReference>
<dbReference type="InterPro" id="IPR032675">
    <property type="entry name" value="LRR_dom_sf"/>
</dbReference>
<dbReference type="SMART" id="SM00256">
    <property type="entry name" value="FBOX"/>
    <property type="match status" value="1"/>
</dbReference>
<dbReference type="RefSeq" id="XP_001742766.1">
    <property type="nucleotide sequence ID" value="XM_001742714.1"/>
</dbReference>
<dbReference type="CDD" id="cd09917">
    <property type="entry name" value="F-box_SF"/>
    <property type="match status" value="1"/>
</dbReference>
<dbReference type="InterPro" id="IPR001810">
    <property type="entry name" value="F-box_dom"/>
</dbReference>
<dbReference type="PROSITE" id="PS50181">
    <property type="entry name" value="FBOX"/>
    <property type="match status" value="1"/>
</dbReference>
<proteinExistence type="predicted"/>
<dbReference type="Gene3D" id="3.80.10.10">
    <property type="entry name" value="Ribonuclease Inhibitor"/>
    <property type="match status" value="1"/>
</dbReference>
<name>A9UQ87_MONBE</name>
<dbReference type="Proteomes" id="UP000001357">
    <property type="component" value="Unassembled WGS sequence"/>
</dbReference>
<feature type="compositionally biased region" description="Low complexity" evidence="1">
    <location>
        <begin position="91"/>
        <end position="107"/>
    </location>
</feature>
<dbReference type="InParanoid" id="A9UQ87"/>
<evidence type="ECO:0000256" key="1">
    <source>
        <dbReference type="SAM" id="MobiDB-lite"/>
    </source>
</evidence>